<dbReference type="AlphaFoldDB" id="A0A0A5HYI9"/>
<dbReference type="GO" id="GO:0007165">
    <property type="term" value="P:signal transduction"/>
    <property type="evidence" value="ECO:0007669"/>
    <property type="project" value="UniProtKB-KW"/>
</dbReference>
<dbReference type="PANTHER" id="PTHR32089">
    <property type="entry name" value="METHYL-ACCEPTING CHEMOTAXIS PROTEIN MCPB"/>
    <property type="match status" value="1"/>
</dbReference>
<dbReference type="Gene3D" id="1.10.287.950">
    <property type="entry name" value="Methyl-accepting chemotaxis protein"/>
    <property type="match status" value="1"/>
</dbReference>
<dbReference type="SUPFAM" id="SSF58104">
    <property type="entry name" value="Methyl-accepting chemotaxis protein (MCP) signaling domain"/>
    <property type="match status" value="1"/>
</dbReference>
<reference evidence="8 9" key="1">
    <citation type="submission" date="2014-10" db="EMBL/GenBank/DDBJ databases">
        <title>Genome sequencing of Vibrio sinaloensis T08.</title>
        <authorList>
            <person name="Chan K.-G."/>
            <person name="Mohamad N.I."/>
        </authorList>
    </citation>
    <scope>NUCLEOTIDE SEQUENCE [LARGE SCALE GENOMIC DNA]</scope>
    <source>
        <strain evidence="8 9">T08</strain>
    </source>
</reference>
<protein>
    <submittedName>
        <fullName evidence="8">Chemotaxis protein</fullName>
    </submittedName>
</protein>
<comment type="caution">
    <text evidence="8">The sequence shown here is derived from an EMBL/GenBank/DDBJ whole genome shotgun (WGS) entry which is preliminary data.</text>
</comment>
<evidence type="ECO:0000256" key="3">
    <source>
        <dbReference type="ARBA" id="ARBA00029447"/>
    </source>
</evidence>
<comment type="similarity">
    <text evidence="3">Belongs to the methyl-accepting chemotaxis (MCP) protein family.</text>
</comment>
<feature type="domain" description="Methyl-accepting transducer" evidence="6">
    <location>
        <begin position="403"/>
        <end position="639"/>
    </location>
</feature>
<name>A0A0A5HYI9_PHOS4</name>
<dbReference type="STRING" id="379097.SE23_10540"/>
<dbReference type="GO" id="GO:0006935">
    <property type="term" value="P:chemotaxis"/>
    <property type="evidence" value="ECO:0007669"/>
    <property type="project" value="UniProtKB-ARBA"/>
</dbReference>
<keyword evidence="5" id="KW-1133">Transmembrane helix</keyword>
<dbReference type="GO" id="GO:0016020">
    <property type="term" value="C:membrane"/>
    <property type="evidence" value="ECO:0007669"/>
    <property type="project" value="UniProtKB-SubCell"/>
</dbReference>
<dbReference type="Pfam" id="PF00015">
    <property type="entry name" value="MCPsignal"/>
    <property type="match status" value="1"/>
</dbReference>
<evidence type="ECO:0000256" key="4">
    <source>
        <dbReference type="PROSITE-ProRule" id="PRU00284"/>
    </source>
</evidence>
<dbReference type="RefSeq" id="WP_038186946.1">
    <property type="nucleotide sequence ID" value="NZ_JRWP01000002.1"/>
</dbReference>
<dbReference type="OrthoDB" id="9765776at2"/>
<gene>
    <name evidence="8" type="ORF">NM06_00815</name>
</gene>
<dbReference type="Proteomes" id="UP000030451">
    <property type="component" value="Unassembled WGS sequence"/>
</dbReference>
<evidence type="ECO:0000256" key="1">
    <source>
        <dbReference type="ARBA" id="ARBA00004370"/>
    </source>
</evidence>
<dbReference type="InterPro" id="IPR003660">
    <property type="entry name" value="HAMP_dom"/>
</dbReference>
<organism evidence="8 9">
    <name type="scientific">Photobacterium sp. (strain ATCC 43367)</name>
    <dbReference type="NCBI Taxonomy" id="379097"/>
    <lineage>
        <taxon>Bacteria</taxon>
        <taxon>Pseudomonadati</taxon>
        <taxon>Pseudomonadota</taxon>
        <taxon>Gammaproteobacteria</taxon>
        <taxon>Vibrionales</taxon>
        <taxon>Vibrionaceae</taxon>
        <taxon>Vibrio</taxon>
        <taxon>Vibrio oreintalis group</taxon>
    </lineage>
</organism>
<dbReference type="InterPro" id="IPR004089">
    <property type="entry name" value="MCPsignal_dom"/>
</dbReference>
<feature type="transmembrane region" description="Helical" evidence="5">
    <location>
        <begin position="321"/>
        <end position="344"/>
    </location>
</feature>
<dbReference type="PROSITE" id="PS50885">
    <property type="entry name" value="HAMP"/>
    <property type="match status" value="1"/>
</dbReference>
<evidence type="ECO:0000313" key="9">
    <source>
        <dbReference type="Proteomes" id="UP000030451"/>
    </source>
</evidence>
<keyword evidence="5" id="KW-0472">Membrane</keyword>
<comment type="subcellular location">
    <subcellularLocation>
        <location evidence="1">Membrane</location>
    </subcellularLocation>
</comment>
<sequence length="676" mass="74532">MAQTSGKRSLSLIQSLSAIFITITLLVVTLSVTTVKGINRVSDQFTVLSDNALPLSMTNAKLTQSILEQVKQLSYSRQVETLGDLSDIESTITNLGQESQGYVQDVVATSRDFSQSIKTEQLEQLEVNLDLLRSNTNSILDTQRRLLQMQEKIDSQVSGFRYGLSSIGPEMNRISSFLTGDNPESADAANRFIASASSMESTFLVLMMQTDLAKALPEYKEMRNRIAGIQLAFDDFAQWHPEVEEFASLTAPYEMVNSGFKDDGVLQQILAKLELMQTQRALNSDAVTSANETILLLNAISNQAEQLVHKSQQDVSTTIDYIAFIVLVSGVGLVVLIVVSWLVLRGWVNLGLRNILKSLSRLTQHDLTQQAERVGPYEMQEIALQLNDVVESTRSSIASVTRNCETLYQTAEISHDAAESSNQSLTIQNQSLASMVETLIELEQSISEITTVTNESYSESKVAAQHSSHGVQAIEQNQHRLKSLEASLNLNDASMEELDSRVKQIREMVDMISGIAENTNLLALNAAIEAARAGEQGRGFAVVADEVRKLASDTSQQTSNIRERMNELVAAAEHSRTAVNHSRQEMSHALESSDLVKVAFEDIETAVNQIRSRVEKVTIATEEQKRATAEVSEAVALVSDQGVKTKLQLESMVESAQQVSNIAGQQQTQLHKYRLN</sequence>
<dbReference type="EMBL" id="JRWP01000002">
    <property type="protein sequence ID" value="KGY10632.1"/>
    <property type="molecule type" value="Genomic_DNA"/>
</dbReference>
<accession>A0A0A5HYI9</accession>
<keyword evidence="2 4" id="KW-0807">Transducer</keyword>
<dbReference type="SMART" id="SM00283">
    <property type="entry name" value="MA"/>
    <property type="match status" value="1"/>
</dbReference>
<evidence type="ECO:0000259" key="6">
    <source>
        <dbReference type="PROSITE" id="PS50111"/>
    </source>
</evidence>
<evidence type="ECO:0000259" key="7">
    <source>
        <dbReference type="PROSITE" id="PS50885"/>
    </source>
</evidence>
<proteinExistence type="inferred from homology"/>
<evidence type="ECO:0000256" key="2">
    <source>
        <dbReference type="ARBA" id="ARBA00023224"/>
    </source>
</evidence>
<keyword evidence="5" id="KW-0812">Transmembrane</keyword>
<evidence type="ECO:0000256" key="5">
    <source>
        <dbReference type="SAM" id="Phobius"/>
    </source>
</evidence>
<feature type="transmembrane region" description="Helical" evidence="5">
    <location>
        <begin position="12"/>
        <end position="32"/>
    </location>
</feature>
<evidence type="ECO:0000313" key="8">
    <source>
        <dbReference type="EMBL" id="KGY10632.1"/>
    </source>
</evidence>
<dbReference type="PANTHER" id="PTHR32089:SF120">
    <property type="entry name" value="METHYL-ACCEPTING CHEMOTAXIS PROTEIN TLPQ"/>
    <property type="match status" value="1"/>
</dbReference>
<feature type="domain" description="HAMP" evidence="7">
    <location>
        <begin position="346"/>
        <end position="398"/>
    </location>
</feature>
<dbReference type="PROSITE" id="PS50111">
    <property type="entry name" value="CHEMOTAXIS_TRANSDUC_2"/>
    <property type="match status" value="1"/>
</dbReference>